<dbReference type="GO" id="GO:0005635">
    <property type="term" value="C:nuclear envelope"/>
    <property type="evidence" value="ECO:0007669"/>
    <property type="project" value="UniProtKB-SubCell"/>
</dbReference>
<evidence type="ECO:0000256" key="3">
    <source>
        <dbReference type="ARBA" id="ARBA00010907"/>
    </source>
</evidence>
<keyword evidence="5" id="KW-0963">Cytoplasm</keyword>
<dbReference type="AlphaFoldDB" id="A0A2N8UMX1"/>
<dbReference type="Proteomes" id="UP000239563">
    <property type="component" value="Chromosome XX"/>
</dbReference>
<dbReference type="PROSITE" id="PS50166">
    <property type="entry name" value="IMPORTIN_B_NT"/>
    <property type="match status" value="1"/>
</dbReference>
<evidence type="ECO:0000256" key="4">
    <source>
        <dbReference type="ARBA" id="ARBA00022448"/>
    </source>
</evidence>
<dbReference type="Gene3D" id="1.25.10.10">
    <property type="entry name" value="Leucine-rich Repeat Variant"/>
    <property type="match status" value="1"/>
</dbReference>
<dbReference type="SMART" id="SM00913">
    <property type="entry name" value="IBN_N"/>
    <property type="match status" value="1"/>
</dbReference>
<evidence type="ECO:0000256" key="1">
    <source>
        <dbReference type="ARBA" id="ARBA00004259"/>
    </source>
</evidence>
<dbReference type="SUPFAM" id="SSF48371">
    <property type="entry name" value="ARM repeat"/>
    <property type="match status" value="1"/>
</dbReference>
<dbReference type="PANTHER" id="PTHR10527">
    <property type="entry name" value="IMPORTIN BETA"/>
    <property type="match status" value="1"/>
</dbReference>
<name>A0A2N8UMX1_9BASI</name>
<evidence type="ECO:0000256" key="10">
    <source>
        <dbReference type="ARBA" id="ARBA00083566"/>
    </source>
</evidence>
<evidence type="ECO:0000256" key="7">
    <source>
        <dbReference type="ARBA" id="ARBA00022927"/>
    </source>
</evidence>
<evidence type="ECO:0000256" key="9">
    <source>
        <dbReference type="ARBA" id="ARBA00079884"/>
    </source>
</evidence>
<dbReference type="InterPro" id="IPR001494">
    <property type="entry name" value="Importin-beta_N"/>
</dbReference>
<dbReference type="GO" id="GO:0031267">
    <property type="term" value="F:small GTPase binding"/>
    <property type="evidence" value="ECO:0007669"/>
    <property type="project" value="InterPro"/>
</dbReference>
<reference evidence="13 14" key="1">
    <citation type="submission" date="2017-02" db="EMBL/GenBank/DDBJ databases">
        <authorList>
            <person name="Peterson S.W."/>
        </authorList>
    </citation>
    <scope>NUCLEOTIDE SEQUENCE [LARGE SCALE GENOMIC DNA]</scope>
    <source>
        <strain evidence="13 14">SRS1_H2-8</strain>
    </source>
</reference>
<dbReference type="InterPro" id="IPR016024">
    <property type="entry name" value="ARM-type_fold"/>
</dbReference>
<proteinExistence type="inferred from homology"/>
<dbReference type="Pfam" id="PF13513">
    <property type="entry name" value="HEAT_EZ"/>
    <property type="match status" value="1"/>
</dbReference>
<organism evidence="13 14">
    <name type="scientific">Sporisorium reilianum f. sp. reilianum</name>
    <dbReference type="NCBI Taxonomy" id="72559"/>
    <lineage>
        <taxon>Eukaryota</taxon>
        <taxon>Fungi</taxon>
        <taxon>Dikarya</taxon>
        <taxon>Basidiomycota</taxon>
        <taxon>Ustilaginomycotina</taxon>
        <taxon>Ustilaginomycetes</taxon>
        <taxon>Ustilaginales</taxon>
        <taxon>Ustilaginaceae</taxon>
        <taxon>Sporisorium</taxon>
    </lineage>
</organism>
<keyword evidence="8" id="KW-0539">Nucleus</keyword>
<keyword evidence="7" id="KW-0653">Protein transport</keyword>
<dbReference type="PROSITE" id="PS50077">
    <property type="entry name" value="HEAT_REPEAT"/>
    <property type="match status" value="1"/>
</dbReference>
<dbReference type="GO" id="GO:0005737">
    <property type="term" value="C:cytoplasm"/>
    <property type="evidence" value="ECO:0007669"/>
    <property type="project" value="UniProtKB-SubCell"/>
</dbReference>
<dbReference type="InterPro" id="IPR040122">
    <property type="entry name" value="Importin_beta"/>
</dbReference>
<feature type="repeat" description="HEAT" evidence="11">
    <location>
        <begin position="409"/>
        <end position="446"/>
    </location>
</feature>
<dbReference type="InterPro" id="IPR011989">
    <property type="entry name" value="ARM-like"/>
</dbReference>
<dbReference type="FunFam" id="1.25.10.10:FF:000027">
    <property type="entry name" value="Importin subunit beta-1"/>
    <property type="match status" value="1"/>
</dbReference>
<evidence type="ECO:0000256" key="11">
    <source>
        <dbReference type="PROSITE-ProRule" id="PRU00103"/>
    </source>
</evidence>
<dbReference type="EMBL" id="LT795073">
    <property type="protein sequence ID" value="SJX66102.1"/>
    <property type="molecule type" value="Genomic_DNA"/>
</dbReference>
<protein>
    <recommendedName>
        <fullName evidence="9">Importin-95</fullName>
    </recommendedName>
    <alternativeName>
        <fullName evidence="10">Karyopherin-95</fullName>
    </alternativeName>
</protein>
<accession>A0A2N8UMX1</accession>
<sequence>MDANQLLTNTLSPDTAVRTDAEQKLEAAARDSYPVYMSTLAAELANEASPSHIRTAAGLAVKNALTARDQARIEEYTARWTNLPQSSRDDIKQKVLSTLGSQEHRAGTAAAQVIAAIAAIELPVGLWNELISQLLGAMGDASNMRLRQAALQAIGFTCEGISSDVLAAQSNEILTAVIQGARKEEPSPEVQLAALQALYNSLEFVRANFDREGERNYIMQVVCEATQSPNMPVKVAAYECLVRIMQLYYDKMRFYMEQALFGLTVLGMRDSEPKVALQAVEFWSTVCDEEIELALEAEEAAEFGEEPERVCYNFARIALPDIVPVLLELLKTQDEDADEDEWDVSKAGGTCVGLLAQVVGDDIVRLAVPFVEGNIKNPDWHAREAAVMCFGSIMEGPDRKTLAPLVESALPTIIEMLRDESIAVKDTAAWTLGRISDLCCDSIKTDVHLPALVQALVLGLQDEPRIVTNCCWAIMNLSEQLGANAQSHDSAGEPTEAGAAAATTPLSPFFEGIVGSLLQATGRNSNESNSRTSAYEALASSVTHCAADCLHQASNVLVQILDRQQQLNEVAGQLVGMDDRNNWAELQGNLCSVLMACVRRLGRETLPLGDRIMTNLLTLIQNGGKQPTVLEDAFFTVGAVIAAFEGDFEKYLGAFLPFMVEGLRNHEEYQLCSISVGLIGDICRALGESSAKYCDEFMNALFANLQSPQLNRSVKPPILSCFGDIAMAIGAAFEKYLQMGMSVLQQASLIQTVDANDFDMIDYINSLREGICEAYVGTVSGLRAGNRVEALQPYVEGMFAFIALVAQAQTQSQASEPLIRGALGLLGDIASAYPNGELKVLLSGAWVAEFVKAGRGRGNGGETRRTAAWAREMVKKATK</sequence>
<evidence type="ECO:0000256" key="2">
    <source>
        <dbReference type="ARBA" id="ARBA00004496"/>
    </source>
</evidence>
<evidence type="ECO:0000313" key="13">
    <source>
        <dbReference type="EMBL" id="SJX66102.1"/>
    </source>
</evidence>
<keyword evidence="4" id="KW-0813">Transport</keyword>
<comment type="subcellular location">
    <subcellularLocation>
        <location evidence="2">Cytoplasm</location>
    </subcellularLocation>
    <subcellularLocation>
        <location evidence="1">Nucleus envelope</location>
    </subcellularLocation>
</comment>
<dbReference type="InterPro" id="IPR058584">
    <property type="entry name" value="IMB1_TNPO1-like_TPR"/>
</dbReference>
<dbReference type="InterPro" id="IPR021133">
    <property type="entry name" value="HEAT_type_2"/>
</dbReference>
<dbReference type="GO" id="GO:0006606">
    <property type="term" value="P:protein import into nucleus"/>
    <property type="evidence" value="ECO:0007669"/>
    <property type="project" value="InterPro"/>
</dbReference>
<dbReference type="Pfam" id="PF25574">
    <property type="entry name" value="TPR_IMB1"/>
    <property type="match status" value="1"/>
</dbReference>
<gene>
    <name evidence="13" type="ORF">SRS1_13578</name>
</gene>
<comment type="similarity">
    <text evidence="3">Belongs to the importin beta family. Importin beta-1 subfamily.</text>
</comment>
<dbReference type="Pfam" id="PF03810">
    <property type="entry name" value="IBN_N"/>
    <property type="match status" value="1"/>
</dbReference>
<dbReference type="InterPro" id="IPR000225">
    <property type="entry name" value="Armadillo"/>
</dbReference>
<dbReference type="SMART" id="SM00185">
    <property type="entry name" value="ARM"/>
    <property type="match status" value="5"/>
</dbReference>
<keyword evidence="6" id="KW-0677">Repeat</keyword>
<evidence type="ECO:0000259" key="12">
    <source>
        <dbReference type="PROSITE" id="PS50166"/>
    </source>
</evidence>
<evidence type="ECO:0000256" key="8">
    <source>
        <dbReference type="ARBA" id="ARBA00023242"/>
    </source>
</evidence>
<evidence type="ECO:0000256" key="5">
    <source>
        <dbReference type="ARBA" id="ARBA00022490"/>
    </source>
</evidence>
<feature type="domain" description="Importin N-terminal" evidence="12">
    <location>
        <begin position="21"/>
        <end position="101"/>
    </location>
</feature>
<evidence type="ECO:0000313" key="14">
    <source>
        <dbReference type="Proteomes" id="UP000239563"/>
    </source>
</evidence>
<evidence type="ECO:0000256" key="6">
    <source>
        <dbReference type="ARBA" id="ARBA00022737"/>
    </source>
</evidence>